<reference evidence="1 2" key="1">
    <citation type="submission" date="2017-01" db="EMBL/GenBank/DDBJ databases">
        <authorList>
            <consortium name="Urmite Genomes"/>
        </authorList>
    </citation>
    <scope>NUCLEOTIDE SEQUENCE [LARGE SCALE GENOMIC DNA]</scope>
    <source>
        <strain evidence="1 2">AB308</strain>
    </source>
</reference>
<dbReference type="Gene3D" id="3.30.1540.10">
    <property type="entry name" value="formyl-coa transferase, domain 3"/>
    <property type="match status" value="1"/>
</dbReference>
<dbReference type="Gene3D" id="3.40.50.10540">
    <property type="entry name" value="Crotonobetainyl-coa:carnitine coa-transferase, domain 1"/>
    <property type="match status" value="1"/>
</dbReference>
<dbReference type="Pfam" id="PF02515">
    <property type="entry name" value="CoA_transf_3"/>
    <property type="match status" value="1"/>
</dbReference>
<dbReference type="SUPFAM" id="SSF89796">
    <property type="entry name" value="CoA-transferase family III (CaiB/BaiF)"/>
    <property type="match status" value="1"/>
</dbReference>
<dbReference type="EMBL" id="FTRV01000015">
    <property type="protein sequence ID" value="SPM30541.1"/>
    <property type="molecule type" value="Genomic_DNA"/>
</dbReference>
<accession>A0A2U3NG67</accession>
<dbReference type="PANTHER" id="PTHR48228:SF5">
    <property type="entry name" value="ALPHA-METHYLACYL-COA RACEMASE"/>
    <property type="match status" value="1"/>
</dbReference>
<sequence length="130" mass="14734">MLYELMVSYRGQVVDVAILDGVALLAHAIWLFRHLGMWTERRQSNILDGVTPWYAIYRYADRGHMTVAAIENPFYAAFLDGLGLSSAEVSDRAGATQWHELRALFTERFASRTRDEWAQFGGTDACVARC</sequence>
<dbReference type="STRING" id="1841859.GCA_900157385_04050"/>
<dbReference type="GO" id="GO:0016740">
    <property type="term" value="F:transferase activity"/>
    <property type="evidence" value="ECO:0007669"/>
    <property type="project" value="UniProtKB-KW"/>
</dbReference>
<keyword evidence="2" id="KW-1185">Reference proteome</keyword>
<evidence type="ECO:0000313" key="2">
    <source>
        <dbReference type="Proteomes" id="UP000241595"/>
    </source>
</evidence>
<evidence type="ECO:0000313" key="1">
    <source>
        <dbReference type="EMBL" id="SPM30541.1"/>
    </source>
</evidence>
<name>A0A2U3NG67_9MYCO</name>
<gene>
    <name evidence="1" type="ORF">MTAB308_4050</name>
</gene>
<dbReference type="PANTHER" id="PTHR48228">
    <property type="entry name" value="SUCCINYL-COA--D-CITRAMALATE COA-TRANSFERASE"/>
    <property type="match status" value="1"/>
</dbReference>
<protein>
    <submittedName>
        <fullName evidence="1">Crotonobetainyl-CoA:carnitine CoA-transferase CaiB and related acyl-CoA transferases</fullName>
    </submittedName>
</protein>
<organism evidence="1 2">
    <name type="scientific">Mycobacterium terramassiliense</name>
    <dbReference type="NCBI Taxonomy" id="1841859"/>
    <lineage>
        <taxon>Bacteria</taxon>
        <taxon>Bacillati</taxon>
        <taxon>Actinomycetota</taxon>
        <taxon>Actinomycetes</taxon>
        <taxon>Mycobacteriales</taxon>
        <taxon>Mycobacteriaceae</taxon>
        <taxon>Mycobacterium</taxon>
    </lineage>
</organism>
<proteinExistence type="predicted"/>
<dbReference type="Proteomes" id="UP000241595">
    <property type="component" value="Unassembled WGS sequence"/>
</dbReference>
<dbReference type="InterPro" id="IPR050509">
    <property type="entry name" value="CoA-transferase_III"/>
</dbReference>
<dbReference type="AlphaFoldDB" id="A0A2U3NG67"/>
<dbReference type="InterPro" id="IPR044855">
    <property type="entry name" value="CoA-Trfase_III_dom3_sf"/>
</dbReference>
<dbReference type="InterPro" id="IPR023606">
    <property type="entry name" value="CoA-Trfase_III_dom_1_sf"/>
</dbReference>
<keyword evidence="1" id="KW-0808">Transferase</keyword>
<dbReference type="InterPro" id="IPR003673">
    <property type="entry name" value="CoA-Trfase_fam_III"/>
</dbReference>